<comment type="subcellular location">
    <subcellularLocation>
        <location evidence="1">Nucleus</location>
    </subcellularLocation>
</comment>
<dbReference type="GO" id="GO:0008270">
    <property type="term" value="F:zinc ion binding"/>
    <property type="evidence" value="ECO:0007669"/>
    <property type="project" value="InterPro"/>
</dbReference>
<keyword evidence="2" id="KW-0479">Metal-binding</keyword>
<feature type="region of interest" description="Disordered" evidence="6">
    <location>
        <begin position="791"/>
        <end position="832"/>
    </location>
</feature>
<feature type="region of interest" description="Disordered" evidence="6">
    <location>
        <begin position="888"/>
        <end position="911"/>
    </location>
</feature>
<evidence type="ECO:0000259" key="7">
    <source>
        <dbReference type="SMART" id="SM00906"/>
    </source>
</evidence>
<keyword evidence="4" id="KW-0804">Transcription</keyword>
<keyword evidence="3" id="KW-0805">Transcription regulation</keyword>
<gene>
    <name evidence="8" type="ORF">EX30DRAFT_271929</name>
</gene>
<dbReference type="GO" id="GO:0005634">
    <property type="term" value="C:nucleus"/>
    <property type="evidence" value="ECO:0007669"/>
    <property type="project" value="UniProtKB-SubCell"/>
</dbReference>
<feature type="compositionally biased region" description="Basic and acidic residues" evidence="6">
    <location>
        <begin position="29"/>
        <end position="38"/>
    </location>
</feature>
<dbReference type="InterPro" id="IPR007219">
    <property type="entry name" value="XnlR_reg_dom"/>
</dbReference>
<proteinExistence type="predicted"/>
<reference evidence="8 9" key="1">
    <citation type="submission" date="2019-04" db="EMBL/GenBank/DDBJ databases">
        <title>Comparative genomics and transcriptomics to analyze fruiting body development in filamentous ascomycetes.</title>
        <authorList>
            <consortium name="DOE Joint Genome Institute"/>
            <person name="Lutkenhaus R."/>
            <person name="Traeger S."/>
            <person name="Breuer J."/>
            <person name="Kuo A."/>
            <person name="Lipzen A."/>
            <person name="Pangilinan J."/>
            <person name="Dilworth D."/>
            <person name="Sandor L."/>
            <person name="Poggeler S."/>
            <person name="Barry K."/>
            <person name="Grigoriev I.V."/>
            <person name="Nowrousian M."/>
        </authorList>
    </citation>
    <scope>NUCLEOTIDE SEQUENCE [LARGE SCALE GENOMIC DNA]</scope>
    <source>
        <strain evidence="8 9">CBS 389.68</strain>
    </source>
</reference>
<feature type="compositionally biased region" description="Basic and acidic residues" evidence="6">
    <location>
        <begin position="892"/>
        <end position="905"/>
    </location>
</feature>
<feature type="compositionally biased region" description="Polar residues" evidence="6">
    <location>
        <begin position="122"/>
        <end position="132"/>
    </location>
</feature>
<sequence length="911" mass="101825">MMKQAANIVRKCMSSARGLQKEKKKKGRNTGEKIKSDGGRSSSIGSISMPSNNAGPSRFKKRKLSMEPSQEPKKHNPGPVSRRGSVDTERANHYLPINSPTPYSAPPHLGPDVRPPPFPTLENGTSAHQTYESPEESRARHLMALRRNNYGPPTMGYPVASPQSFPPSSPTLSANSMGGPGVSYSQNTHAASSVQSHRSQSDTRDARSNHGRSSTPQTTSITSPMAMGTPMYKMLDPNSSGVHLPPPAQFDMLVDTYFEHFYSQTYAFLHRPSFVKNLDQKPPILKFSICAVAARFTDDITPEAAEVWADATRTLILRQYDTYTLEVVQSMVHMGIHDFGTNNGQKAWMFAGMAVRMGSALNMNLEPKKKELSIIEREVYRRTYWAYYLMDRFNCYGVARAYLIQDHDCHVQLPCNQPSFERGEEVGTELLDGPHPHHPDVGTQNMGAYAFLVRITCIWSNILRRIHFATLKKDPVDENDTLKGFSSKLDKWRNSLPLGLTYSVKNLAAQVDFGTTGAFVMMHVMWHMAMAYVHRYVRLGGMLDVNDGDNKKMIVTSIRKAFVHADTILQIMREVWVLREATKKGDKPLIVNAPFLGQAIQDACVISAKRAMEVNNSPERYSEQIERLQQGLEWLSELKRYWVPINSQYNRVLKLRKQLDEIRNPRGSIPAPVTEAKPQQNFPQVNPVAWTTPTGMQFDQIGNQQVMGSQSFDPALMMAPDDPSQFAVPPEFLSIPIPPQFYVEAFNHESYQTMETYATYESGFPHLYTPVVTTAYTDPTIPVSAHYHQITPPTIHEHQPFPSQPSRMDDDGSDDDDHLGTPDIVSGTKSDRDIHTTYFDAGAVHDGKLQDSGSDSSGRSRRASDSGGQAVKSMPTNRMDVLNLINTTGMDNRGDDANGMVREENGAATFR</sequence>
<dbReference type="PANTHER" id="PTHR47338">
    <property type="entry name" value="ZN(II)2CYS6 TRANSCRIPTION FACTOR (EUROFUNG)-RELATED"/>
    <property type="match status" value="1"/>
</dbReference>
<evidence type="ECO:0000256" key="1">
    <source>
        <dbReference type="ARBA" id="ARBA00004123"/>
    </source>
</evidence>
<keyword evidence="9" id="KW-1185">Reference proteome</keyword>
<dbReference type="OrthoDB" id="2154091at2759"/>
<protein>
    <recommendedName>
        <fullName evidence="7">Xylanolytic transcriptional activator regulatory domain-containing protein</fullName>
    </recommendedName>
</protein>
<feature type="compositionally biased region" description="Pro residues" evidence="6">
    <location>
        <begin position="103"/>
        <end position="119"/>
    </location>
</feature>
<accession>A0A4S2MX66</accession>
<evidence type="ECO:0000313" key="8">
    <source>
        <dbReference type="EMBL" id="TGZ81279.1"/>
    </source>
</evidence>
<evidence type="ECO:0000256" key="3">
    <source>
        <dbReference type="ARBA" id="ARBA00023015"/>
    </source>
</evidence>
<dbReference type="AlphaFoldDB" id="A0A4S2MX66"/>
<name>A0A4S2MX66_9PEZI</name>
<dbReference type="InParanoid" id="A0A4S2MX66"/>
<dbReference type="STRING" id="341454.A0A4S2MX66"/>
<dbReference type="InterPro" id="IPR050815">
    <property type="entry name" value="TF_fung"/>
</dbReference>
<dbReference type="PANTHER" id="PTHR47338:SF27">
    <property type="entry name" value="ZN(II)2CYS6 TRANSCRIPTION FACTOR (EUROFUNG)"/>
    <property type="match status" value="1"/>
</dbReference>
<dbReference type="GO" id="GO:0006351">
    <property type="term" value="P:DNA-templated transcription"/>
    <property type="evidence" value="ECO:0007669"/>
    <property type="project" value="InterPro"/>
</dbReference>
<organism evidence="8 9">
    <name type="scientific">Ascodesmis nigricans</name>
    <dbReference type="NCBI Taxonomy" id="341454"/>
    <lineage>
        <taxon>Eukaryota</taxon>
        <taxon>Fungi</taxon>
        <taxon>Dikarya</taxon>
        <taxon>Ascomycota</taxon>
        <taxon>Pezizomycotina</taxon>
        <taxon>Pezizomycetes</taxon>
        <taxon>Pezizales</taxon>
        <taxon>Ascodesmidaceae</taxon>
        <taxon>Ascodesmis</taxon>
    </lineage>
</organism>
<dbReference type="GO" id="GO:0000981">
    <property type="term" value="F:DNA-binding transcription factor activity, RNA polymerase II-specific"/>
    <property type="evidence" value="ECO:0007669"/>
    <property type="project" value="InterPro"/>
</dbReference>
<feature type="region of interest" description="Disordered" evidence="6">
    <location>
        <begin position="845"/>
        <end position="876"/>
    </location>
</feature>
<feature type="compositionally biased region" description="Low complexity" evidence="6">
    <location>
        <begin position="39"/>
        <end position="51"/>
    </location>
</feature>
<dbReference type="SMART" id="SM00906">
    <property type="entry name" value="Fungal_trans"/>
    <property type="match status" value="1"/>
</dbReference>
<dbReference type="CDD" id="cd12148">
    <property type="entry name" value="fungal_TF_MHR"/>
    <property type="match status" value="1"/>
</dbReference>
<feature type="compositionally biased region" description="Basic and acidic residues" evidence="6">
    <location>
        <begin position="199"/>
        <end position="208"/>
    </location>
</feature>
<evidence type="ECO:0000313" key="9">
    <source>
        <dbReference type="Proteomes" id="UP000298138"/>
    </source>
</evidence>
<dbReference type="Proteomes" id="UP000298138">
    <property type="component" value="Unassembled WGS sequence"/>
</dbReference>
<feature type="compositionally biased region" description="Low complexity" evidence="6">
    <location>
        <begin position="213"/>
        <end position="224"/>
    </location>
</feature>
<evidence type="ECO:0000256" key="6">
    <source>
        <dbReference type="SAM" id="MobiDB-lite"/>
    </source>
</evidence>
<feature type="region of interest" description="Disordered" evidence="6">
    <location>
        <begin position="1"/>
        <end position="232"/>
    </location>
</feature>
<evidence type="ECO:0000256" key="2">
    <source>
        <dbReference type="ARBA" id="ARBA00022723"/>
    </source>
</evidence>
<dbReference type="GO" id="GO:0003677">
    <property type="term" value="F:DNA binding"/>
    <property type="evidence" value="ECO:0007669"/>
    <property type="project" value="InterPro"/>
</dbReference>
<dbReference type="Pfam" id="PF04082">
    <property type="entry name" value="Fungal_trans"/>
    <property type="match status" value="1"/>
</dbReference>
<dbReference type="EMBL" id="ML220120">
    <property type="protein sequence ID" value="TGZ81279.1"/>
    <property type="molecule type" value="Genomic_DNA"/>
</dbReference>
<keyword evidence="5" id="KW-0539">Nucleus</keyword>
<evidence type="ECO:0000256" key="4">
    <source>
        <dbReference type="ARBA" id="ARBA00023163"/>
    </source>
</evidence>
<feature type="compositionally biased region" description="Polar residues" evidence="6">
    <location>
        <begin position="183"/>
        <end position="198"/>
    </location>
</feature>
<evidence type="ECO:0000256" key="5">
    <source>
        <dbReference type="ARBA" id="ARBA00023242"/>
    </source>
</evidence>
<feature type="domain" description="Xylanolytic transcriptional activator regulatory" evidence="7">
    <location>
        <begin position="347"/>
        <end position="420"/>
    </location>
</feature>